<evidence type="ECO:0000313" key="8">
    <source>
        <dbReference type="EnsemblMetazoa" id="PPAI005055-PA"/>
    </source>
</evidence>
<keyword evidence="4" id="KW-0963">Cytoplasm</keyword>
<dbReference type="GO" id="GO:0072344">
    <property type="term" value="P:rescue of stalled ribosome"/>
    <property type="evidence" value="ECO:0007669"/>
    <property type="project" value="TreeGrafter"/>
</dbReference>
<proteinExistence type="inferred from homology"/>
<evidence type="ECO:0000256" key="3">
    <source>
        <dbReference type="ARBA" id="ARBA00008318"/>
    </source>
</evidence>
<dbReference type="GO" id="GO:0043023">
    <property type="term" value="F:ribosomal large subunit binding"/>
    <property type="evidence" value="ECO:0007669"/>
    <property type="project" value="TreeGrafter"/>
</dbReference>
<evidence type="ECO:0000256" key="2">
    <source>
        <dbReference type="ARBA" id="ARBA00004496"/>
    </source>
</evidence>
<name>A0A1B0GNS2_PHLPP</name>
<reference evidence="8" key="1">
    <citation type="submission" date="2022-08" db="UniProtKB">
        <authorList>
            <consortium name="EnsemblMetazoa"/>
        </authorList>
    </citation>
    <scope>IDENTIFICATION</scope>
    <source>
        <strain evidence="8">Israel</strain>
    </source>
</reference>
<keyword evidence="5" id="KW-0175">Coiled coil</keyword>
<organism evidence="8 9">
    <name type="scientific">Phlebotomus papatasi</name>
    <name type="common">Sandfly</name>
    <dbReference type="NCBI Taxonomy" id="29031"/>
    <lineage>
        <taxon>Eukaryota</taxon>
        <taxon>Metazoa</taxon>
        <taxon>Ecdysozoa</taxon>
        <taxon>Arthropoda</taxon>
        <taxon>Hexapoda</taxon>
        <taxon>Insecta</taxon>
        <taxon>Pterygota</taxon>
        <taxon>Neoptera</taxon>
        <taxon>Endopterygota</taxon>
        <taxon>Diptera</taxon>
        <taxon>Nematocera</taxon>
        <taxon>Psychodoidea</taxon>
        <taxon>Psychodidae</taxon>
        <taxon>Phlebotomus</taxon>
        <taxon>Phlebotomus</taxon>
    </lineage>
</organism>
<dbReference type="GO" id="GO:1990116">
    <property type="term" value="P:ribosome-associated ubiquitin-dependent protein catabolic process"/>
    <property type="evidence" value="ECO:0007669"/>
    <property type="project" value="TreeGrafter"/>
</dbReference>
<dbReference type="EnsemblMetazoa" id="PPAI005055-RA">
    <property type="protein sequence ID" value="PPAI005055-PA"/>
    <property type="gene ID" value="PPAI005055"/>
</dbReference>
<dbReference type="VEuPathDB" id="VectorBase:PPAPM1_008676"/>
<dbReference type="GO" id="GO:0005737">
    <property type="term" value="C:cytoplasm"/>
    <property type="evidence" value="ECO:0007669"/>
    <property type="project" value="UniProtKB-SubCell"/>
</dbReference>
<evidence type="ECO:0000256" key="6">
    <source>
        <dbReference type="ARBA" id="ARBA00023242"/>
    </source>
</evidence>
<dbReference type="PANTHER" id="PTHR15239:SF6">
    <property type="entry name" value="RIBOSOME QUALITY CONTROL COMPLEX SUBUNIT NEMF"/>
    <property type="match status" value="1"/>
</dbReference>
<dbReference type="FunFam" id="2.30.310.10:FF:000001">
    <property type="entry name" value="Nuclear export mediator factor Nemf"/>
    <property type="match status" value="1"/>
</dbReference>
<sequence length="250" mass="28437">MKTRFNTYDIVCIVTELQKLIGMRVNQIYDIDNKTYLIRLQRTEEKVVLLLESGNRLHTTAFEWPKNVAPSGFTMKLRKHLKNKRLEALRQVGIDRIVSMQFGTGEAAYHVILELYDRGNILLCDHEMTILNVLRPHAEGEEVRFAVREKYPLSRAKQGTGEISEETVKEALLSAQPGSVLRTILNPILNSGPSVIDHVLLKRDLLACKIPGQKEEPQQPAEGGKNESRNRKKAQNTEAGISPWKLTFRP</sequence>
<accession>A0A1B0GNS2</accession>
<comment type="similarity">
    <text evidence="3">Belongs to the NEMF family.</text>
</comment>
<evidence type="ECO:0000256" key="5">
    <source>
        <dbReference type="ARBA" id="ARBA00023054"/>
    </source>
</evidence>
<keyword evidence="9" id="KW-1185">Reference proteome</keyword>
<dbReference type="Pfam" id="PF05833">
    <property type="entry name" value="NFACT_N"/>
    <property type="match status" value="1"/>
</dbReference>
<evidence type="ECO:0000256" key="4">
    <source>
        <dbReference type="ARBA" id="ARBA00022490"/>
    </source>
</evidence>
<comment type="subcellular location">
    <subcellularLocation>
        <location evidence="2">Cytoplasm</location>
    </subcellularLocation>
    <subcellularLocation>
        <location evidence="1">Nucleus</location>
    </subcellularLocation>
</comment>
<dbReference type="PANTHER" id="PTHR15239">
    <property type="entry name" value="NUCLEAR EXPORT MEDIATOR FACTOR NEMF"/>
    <property type="match status" value="1"/>
</dbReference>
<dbReference type="GO" id="GO:0005634">
    <property type="term" value="C:nucleus"/>
    <property type="evidence" value="ECO:0007669"/>
    <property type="project" value="UniProtKB-SubCell"/>
</dbReference>
<dbReference type="Gene3D" id="2.30.310.10">
    <property type="entry name" value="ibrinogen binding protein from staphylococcus aureus domain"/>
    <property type="match status" value="1"/>
</dbReference>
<evidence type="ECO:0000313" key="9">
    <source>
        <dbReference type="Proteomes" id="UP000092462"/>
    </source>
</evidence>
<feature type="region of interest" description="Disordered" evidence="7">
    <location>
        <begin position="211"/>
        <end position="250"/>
    </location>
</feature>
<dbReference type="Proteomes" id="UP000092462">
    <property type="component" value="Unassembled WGS sequence"/>
</dbReference>
<dbReference type="GO" id="GO:0000049">
    <property type="term" value="F:tRNA binding"/>
    <property type="evidence" value="ECO:0007669"/>
    <property type="project" value="TreeGrafter"/>
</dbReference>
<dbReference type="VEuPathDB" id="VectorBase:PPAI005055"/>
<dbReference type="EMBL" id="AJVK01029717">
    <property type="status" value="NOT_ANNOTATED_CDS"/>
    <property type="molecule type" value="Genomic_DNA"/>
</dbReference>
<dbReference type="InterPro" id="IPR051608">
    <property type="entry name" value="RQC_Subunit_NEMF"/>
</dbReference>
<protein>
    <submittedName>
        <fullName evidence="8">Uncharacterized protein</fullName>
    </submittedName>
</protein>
<dbReference type="AlphaFoldDB" id="A0A1B0GNS2"/>
<keyword evidence="6" id="KW-0539">Nucleus</keyword>
<evidence type="ECO:0000256" key="1">
    <source>
        <dbReference type="ARBA" id="ARBA00004123"/>
    </source>
</evidence>
<evidence type="ECO:0000256" key="7">
    <source>
        <dbReference type="SAM" id="MobiDB-lite"/>
    </source>
</evidence>
<dbReference type="GO" id="GO:1990112">
    <property type="term" value="C:RQC complex"/>
    <property type="evidence" value="ECO:0007669"/>
    <property type="project" value="TreeGrafter"/>
</dbReference>